<evidence type="ECO:0000313" key="4">
    <source>
        <dbReference type="WBParaSite" id="TREG1_139310.2"/>
    </source>
</evidence>
<keyword evidence="2" id="KW-1185">Reference proteome</keyword>
<evidence type="ECO:0000313" key="3">
    <source>
        <dbReference type="WBParaSite" id="TREG1_139310.1"/>
    </source>
</evidence>
<reference evidence="2" key="1">
    <citation type="submission" date="2022-06" db="EMBL/GenBank/DDBJ databases">
        <authorList>
            <person name="Berger JAMES D."/>
            <person name="Berger JAMES D."/>
        </authorList>
    </citation>
    <scope>NUCLEOTIDE SEQUENCE [LARGE SCALE GENOMIC DNA]</scope>
</reference>
<dbReference type="WBParaSite" id="TREG1_139310.2">
    <property type="protein sequence ID" value="TREG1_139310.2"/>
    <property type="gene ID" value="TREG1_139310"/>
</dbReference>
<reference evidence="3 4" key="2">
    <citation type="submission" date="2023-11" db="UniProtKB">
        <authorList>
            <consortium name="WormBaseParasite"/>
        </authorList>
    </citation>
    <scope>IDENTIFICATION</scope>
</reference>
<dbReference type="InterPro" id="IPR000082">
    <property type="entry name" value="SEA_dom"/>
</dbReference>
<accession>A0AA85JA41</accession>
<dbReference type="Proteomes" id="UP000050795">
    <property type="component" value="Unassembled WGS sequence"/>
</dbReference>
<dbReference type="AlphaFoldDB" id="A0AA85JA41"/>
<protein>
    <recommendedName>
        <fullName evidence="1">SEA domain-containing protein</fullName>
    </recommendedName>
</protein>
<feature type="domain" description="SEA" evidence="1">
    <location>
        <begin position="190"/>
        <end position="314"/>
    </location>
</feature>
<organism evidence="2 3">
    <name type="scientific">Trichobilharzia regenti</name>
    <name type="common">Nasal bird schistosome</name>
    <dbReference type="NCBI Taxonomy" id="157069"/>
    <lineage>
        <taxon>Eukaryota</taxon>
        <taxon>Metazoa</taxon>
        <taxon>Spiralia</taxon>
        <taxon>Lophotrochozoa</taxon>
        <taxon>Platyhelminthes</taxon>
        <taxon>Trematoda</taxon>
        <taxon>Digenea</taxon>
        <taxon>Strigeidida</taxon>
        <taxon>Schistosomatoidea</taxon>
        <taxon>Schistosomatidae</taxon>
        <taxon>Trichobilharzia</taxon>
    </lineage>
</organism>
<dbReference type="PROSITE" id="PS50024">
    <property type="entry name" value="SEA"/>
    <property type="match status" value="1"/>
</dbReference>
<name>A0AA85JA41_TRIRE</name>
<dbReference type="WBParaSite" id="TREG1_139310.1">
    <property type="protein sequence ID" value="TREG1_139310.1"/>
    <property type="gene ID" value="TREG1_139310"/>
</dbReference>
<evidence type="ECO:0000313" key="2">
    <source>
        <dbReference type="Proteomes" id="UP000050795"/>
    </source>
</evidence>
<evidence type="ECO:0000259" key="1">
    <source>
        <dbReference type="PROSITE" id="PS50024"/>
    </source>
</evidence>
<sequence length="338" mass="36007">MSTTSSPTSLAIETSVPIVTVFDGDYSFSTSSLFANDSLPYSSLIDIAASSYSPTAVSLDFASSSDSSSFVSLDIFNSSVFSSLPASSSPGYISDLSLSTLSTHPMSFASSASSLSPSFTSTVDSSQSGLAVKVENMSQHTDKGIDHSVKCHHELLKYCSFICNKHVYNYFSFIVQLFHGSDEHVVQGATVQTVTLVISSPLVRENKSLEWSDSLLDPTSSLFQEYSTEVCDLLIKSMTTADIEGLINVTCTVVSFQRGSVIGNAVLTVQHDISSENFSTSSVTEQTVLAAIVQYTEELVTNGTGQVYFGAASNITIEAVPETTTTVMATEAANTTMH</sequence>
<proteinExistence type="predicted"/>